<keyword evidence="1" id="KW-0547">Nucleotide-binding</keyword>
<dbReference type="PANTHER" id="PTHR32309:SF13">
    <property type="entry name" value="FERRIC ENTEROBACTIN TRANSPORT PROTEIN FEPE"/>
    <property type="match status" value="1"/>
</dbReference>
<dbReference type="Proteomes" id="UP001152766">
    <property type="component" value="Unassembled WGS sequence"/>
</dbReference>
<dbReference type="GO" id="GO:0005886">
    <property type="term" value="C:plasma membrane"/>
    <property type="evidence" value="ECO:0007669"/>
    <property type="project" value="TreeGrafter"/>
</dbReference>
<organism evidence="4 5">
    <name type="scientific">Pelomonas aquatica</name>
    <dbReference type="NCBI Taxonomy" id="431058"/>
    <lineage>
        <taxon>Bacteria</taxon>
        <taxon>Pseudomonadati</taxon>
        <taxon>Pseudomonadota</taxon>
        <taxon>Betaproteobacteria</taxon>
        <taxon>Burkholderiales</taxon>
        <taxon>Sphaerotilaceae</taxon>
        <taxon>Roseateles</taxon>
    </lineage>
</organism>
<evidence type="ECO:0000313" key="4">
    <source>
        <dbReference type="EMBL" id="MDG0861441.1"/>
    </source>
</evidence>
<dbReference type="EC" id="2.7.10.2" evidence="4"/>
<keyword evidence="5" id="KW-1185">Reference proteome</keyword>
<dbReference type="CDD" id="cd05387">
    <property type="entry name" value="BY-kinase"/>
    <property type="match status" value="1"/>
</dbReference>
<dbReference type="InterPro" id="IPR037257">
    <property type="entry name" value="T2SS_E_N_sf"/>
</dbReference>
<dbReference type="Gene3D" id="3.40.50.300">
    <property type="entry name" value="P-loop containing nucleotide triphosphate hydrolases"/>
    <property type="match status" value="1"/>
</dbReference>
<feature type="domain" description="CobQ/CobB/MinD/ParA nucleotide binding" evidence="3">
    <location>
        <begin position="125"/>
        <end position="291"/>
    </location>
</feature>
<dbReference type="RefSeq" id="WP_268147312.1">
    <property type="nucleotide sequence ID" value="NZ_JAPPUW010000002.1"/>
</dbReference>
<evidence type="ECO:0000256" key="1">
    <source>
        <dbReference type="ARBA" id="ARBA00022741"/>
    </source>
</evidence>
<protein>
    <submittedName>
        <fullName evidence="4">Polysaccharide biosynthesis tyrosine autokinase</fullName>
        <ecNumber evidence="4">2.7.10.2</ecNumber>
    </submittedName>
</protein>
<dbReference type="NCBIfam" id="TIGR01007">
    <property type="entry name" value="eps_fam"/>
    <property type="match status" value="1"/>
</dbReference>
<sequence>MQDNQADRVDAGKGNRERSIGAIIAETRHLTADQVENVVAYQKKHAVRFGEAAVAMGVASADDVIFALAQQYHYPVAFDEQARLSQELVALSKPFSRQVEAFRDLRSQIIMRVDPSVEGERRPLAVVSPEVGDGKTFVAANLAITLAQLGSRTLLVDADMRSPRLHEVFGLQNAAGLSNILSGRAESQVIQQAPGVPNLFVLPVGPTPPNPVELVERPAFGLLLNELISKFDYVVVDTPAAAYGSDAAVIAARCGAVLVVARRDESRVKALGQLTALLQQTRSKILGVLFNEH</sequence>
<proteinExistence type="predicted"/>
<comment type="caution">
    <text evidence="4">The sequence shown here is derived from an EMBL/GenBank/DDBJ whole genome shotgun (WGS) entry which is preliminary data.</text>
</comment>
<name>A0A9X4LEB2_9BURK</name>
<accession>A0A9X4LEB2</accession>
<evidence type="ECO:0000313" key="5">
    <source>
        <dbReference type="Proteomes" id="UP001152766"/>
    </source>
</evidence>
<dbReference type="InterPro" id="IPR005702">
    <property type="entry name" value="Wzc-like_C"/>
</dbReference>
<dbReference type="InterPro" id="IPR002586">
    <property type="entry name" value="CobQ/CobB/MinD/ParA_Nub-bd_dom"/>
</dbReference>
<dbReference type="SUPFAM" id="SSF160246">
    <property type="entry name" value="EspE N-terminal domain-like"/>
    <property type="match status" value="1"/>
</dbReference>
<evidence type="ECO:0000259" key="3">
    <source>
        <dbReference type="Pfam" id="PF01656"/>
    </source>
</evidence>
<keyword evidence="4" id="KW-0808">Transferase</keyword>
<evidence type="ECO:0000256" key="2">
    <source>
        <dbReference type="ARBA" id="ARBA00022840"/>
    </source>
</evidence>
<dbReference type="PANTHER" id="PTHR32309">
    <property type="entry name" value="TYROSINE-PROTEIN KINASE"/>
    <property type="match status" value="1"/>
</dbReference>
<dbReference type="Pfam" id="PF01656">
    <property type="entry name" value="CbiA"/>
    <property type="match status" value="1"/>
</dbReference>
<dbReference type="GO" id="GO:0004715">
    <property type="term" value="F:non-membrane spanning protein tyrosine kinase activity"/>
    <property type="evidence" value="ECO:0007669"/>
    <property type="project" value="UniProtKB-EC"/>
</dbReference>
<dbReference type="InterPro" id="IPR027417">
    <property type="entry name" value="P-loop_NTPase"/>
</dbReference>
<dbReference type="SUPFAM" id="SSF52540">
    <property type="entry name" value="P-loop containing nucleoside triphosphate hydrolases"/>
    <property type="match status" value="1"/>
</dbReference>
<dbReference type="InterPro" id="IPR050445">
    <property type="entry name" value="Bact_polysacc_biosynth/exp"/>
</dbReference>
<dbReference type="EMBL" id="SGUG01000003">
    <property type="protein sequence ID" value="MDG0861441.1"/>
    <property type="molecule type" value="Genomic_DNA"/>
</dbReference>
<dbReference type="AlphaFoldDB" id="A0A9X4LEB2"/>
<reference evidence="4" key="1">
    <citation type="submission" date="2019-02" db="EMBL/GenBank/DDBJ databases">
        <title>Draft genome of the type strain Pelomonas aquatica CCUG 52575T.</title>
        <authorList>
            <person name="Gomila M."/>
            <person name="Lalucat J."/>
        </authorList>
    </citation>
    <scope>NUCLEOTIDE SEQUENCE</scope>
    <source>
        <strain evidence="4">CCUG 52575</strain>
    </source>
</reference>
<keyword evidence="2" id="KW-0067">ATP-binding</keyword>
<dbReference type="GO" id="GO:0005524">
    <property type="term" value="F:ATP binding"/>
    <property type="evidence" value="ECO:0007669"/>
    <property type="project" value="UniProtKB-KW"/>
</dbReference>
<gene>
    <name evidence="4" type="ORF">EXJ73_02995</name>
</gene>